<evidence type="ECO:0000313" key="9">
    <source>
        <dbReference type="EMBL" id="QJQ07699.1"/>
    </source>
</evidence>
<evidence type="ECO:0000256" key="1">
    <source>
        <dbReference type="ARBA" id="ARBA00000971"/>
    </source>
</evidence>
<dbReference type="Gene3D" id="3.10.50.40">
    <property type="match status" value="1"/>
</dbReference>
<name>A0A6M4ADM1_9BURK</name>
<dbReference type="InterPro" id="IPR050245">
    <property type="entry name" value="PrsA_foldase"/>
</dbReference>
<dbReference type="Proteomes" id="UP000274350">
    <property type="component" value="Chromosome"/>
</dbReference>
<dbReference type="InterPro" id="IPR023058">
    <property type="entry name" value="PPIase_PpiC_CS"/>
</dbReference>
<gene>
    <name evidence="9" type="ORF">EJG51_011005</name>
</gene>
<keyword evidence="6 7" id="KW-0413">Isomerase</keyword>
<protein>
    <recommendedName>
        <fullName evidence="3">peptidylprolyl isomerase</fullName>
        <ecNumber evidence="3">5.2.1.8</ecNumber>
    </recommendedName>
</protein>
<evidence type="ECO:0000313" key="10">
    <source>
        <dbReference type="Proteomes" id="UP000274350"/>
    </source>
</evidence>
<dbReference type="Pfam" id="PF00639">
    <property type="entry name" value="Rotamase"/>
    <property type="match status" value="1"/>
</dbReference>
<dbReference type="SUPFAM" id="SSF54534">
    <property type="entry name" value="FKBP-like"/>
    <property type="match status" value="1"/>
</dbReference>
<evidence type="ECO:0000256" key="2">
    <source>
        <dbReference type="ARBA" id="ARBA00007656"/>
    </source>
</evidence>
<dbReference type="PROSITE" id="PS50198">
    <property type="entry name" value="PPIC_PPIASE_2"/>
    <property type="match status" value="1"/>
</dbReference>
<keyword evidence="10" id="KW-1185">Reference proteome</keyword>
<evidence type="ECO:0000259" key="8">
    <source>
        <dbReference type="PROSITE" id="PS50198"/>
    </source>
</evidence>
<comment type="catalytic activity">
    <reaction evidence="1">
        <text>[protein]-peptidylproline (omega=180) = [protein]-peptidylproline (omega=0)</text>
        <dbReference type="Rhea" id="RHEA:16237"/>
        <dbReference type="Rhea" id="RHEA-COMP:10747"/>
        <dbReference type="Rhea" id="RHEA-COMP:10748"/>
        <dbReference type="ChEBI" id="CHEBI:83833"/>
        <dbReference type="ChEBI" id="CHEBI:83834"/>
        <dbReference type="EC" id="5.2.1.8"/>
    </reaction>
</comment>
<dbReference type="EC" id="5.2.1.8" evidence="3"/>
<accession>A0A6M4ADM1</accession>
<evidence type="ECO:0000256" key="3">
    <source>
        <dbReference type="ARBA" id="ARBA00013194"/>
    </source>
</evidence>
<sequence length="238" mass="25878">MPDNAESRKMIIDNLAMQLLVAQEAAKKGLEKTPEVADQLEMIKQSVLADAFVQDYMKSNTVTDEMLTTEYEKIKTQAAGNQYKARHILVEKEADAKDIIAKLNKDPKAFEGLAKAKSKDPGSKDKGGDLGWFDPRGMVPEFGAAVAKLENGKFTAEPVKSQFGYHVIMLEDTRANPVPTLEQVKPRLAQQVQQQNLKKMLDDLKAKAKIEITAAPAVAAPADATAAPASVAAETAKK</sequence>
<organism evidence="9 10">
    <name type="scientific">Undibacterium piscinae</name>
    <dbReference type="NCBI Taxonomy" id="2495591"/>
    <lineage>
        <taxon>Bacteria</taxon>
        <taxon>Pseudomonadati</taxon>
        <taxon>Pseudomonadota</taxon>
        <taxon>Betaproteobacteria</taxon>
        <taxon>Burkholderiales</taxon>
        <taxon>Oxalobacteraceae</taxon>
        <taxon>Undibacterium</taxon>
    </lineage>
</organism>
<dbReference type="EMBL" id="CP051152">
    <property type="protein sequence ID" value="QJQ07699.1"/>
    <property type="molecule type" value="Genomic_DNA"/>
</dbReference>
<dbReference type="InterPro" id="IPR046357">
    <property type="entry name" value="PPIase_dom_sf"/>
</dbReference>
<dbReference type="PANTHER" id="PTHR47245">
    <property type="entry name" value="PEPTIDYLPROLYL ISOMERASE"/>
    <property type="match status" value="1"/>
</dbReference>
<evidence type="ECO:0000256" key="5">
    <source>
        <dbReference type="ARBA" id="ARBA00023110"/>
    </source>
</evidence>
<keyword evidence="5 7" id="KW-0697">Rotamase</keyword>
<dbReference type="InterPro" id="IPR000297">
    <property type="entry name" value="PPIase_PpiC"/>
</dbReference>
<dbReference type="PROSITE" id="PS01096">
    <property type="entry name" value="PPIC_PPIASE_1"/>
    <property type="match status" value="1"/>
</dbReference>
<dbReference type="GO" id="GO:0003755">
    <property type="term" value="F:peptidyl-prolyl cis-trans isomerase activity"/>
    <property type="evidence" value="ECO:0007669"/>
    <property type="project" value="UniProtKB-KW"/>
</dbReference>
<dbReference type="InterPro" id="IPR027304">
    <property type="entry name" value="Trigger_fact/SurA_dom_sf"/>
</dbReference>
<dbReference type="SUPFAM" id="SSF109998">
    <property type="entry name" value="Triger factor/SurA peptide-binding domain-like"/>
    <property type="match status" value="1"/>
</dbReference>
<dbReference type="PANTHER" id="PTHR47245:SF1">
    <property type="entry name" value="FOLDASE PROTEIN PRSA"/>
    <property type="match status" value="1"/>
</dbReference>
<evidence type="ECO:0000256" key="7">
    <source>
        <dbReference type="PROSITE-ProRule" id="PRU00278"/>
    </source>
</evidence>
<dbReference type="KEGG" id="upi:EJG51_011005"/>
<comment type="similarity">
    <text evidence="2">Belongs to the PpiC/parvulin rotamase family.</text>
</comment>
<reference evidence="9 10" key="1">
    <citation type="journal article" date="2019" name="Int. J. Syst. Evol. Microbiol.">
        <title>Undibacterium piscinae sp. nov., isolated from Korean shiner intestine.</title>
        <authorList>
            <person name="Lee S.Y."/>
            <person name="Kang W."/>
            <person name="Kim P.S."/>
            <person name="Kim H.S."/>
            <person name="Sung H."/>
            <person name="Shin N.R."/>
            <person name="Whon T.W."/>
            <person name="Yun J.H."/>
            <person name="Lee J.Y."/>
            <person name="Lee J.Y."/>
            <person name="Jung M.J."/>
            <person name="Jeong Y.S."/>
            <person name="Tak E.J."/>
            <person name="Han J.E."/>
            <person name="Hyun D.W."/>
            <person name="Kang M.S."/>
            <person name="Lee K.E."/>
            <person name="Lee B.H."/>
            <person name="Bae J.W."/>
        </authorList>
    </citation>
    <scope>NUCLEOTIDE SEQUENCE [LARGE SCALE GENOMIC DNA]</scope>
    <source>
        <strain evidence="9 10">S11R28</strain>
    </source>
</reference>
<evidence type="ECO:0000256" key="6">
    <source>
        <dbReference type="ARBA" id="ARBA00023235"/>
    </source>
</evidence>
<proteinExistence type="inferred from homology"/>
<evidence type="ECO:0000256" key="4">
    <source>
        <dbReference type="ARBA" id="ARBA00022729"/>
    </source>
</evidence>
<feature type="domain" description="PpiC" evidence="8">
    <location>
        <begin position="80"/>
        <end position="172"/>
    </location>
</feature>
<dbReference type="AlphaFoldDB" id="A0A6M4ADM1"/>
<keyword evidence="4" id="KW-0732">Signal</keyword>